<dbReference type="Pfam" id="PF07645">
    <property type="entry name" value="EGF_CA"/>
    <property type="match status" value="3"/>
</dbReference>
<dbReference type="Gene3D" id="2.10.25.10">
    <property type="entry name" value="Laminin"/>
    <property type="match status" value="1"/>
</dbReference>
<name>A0AAV4HM43_9GAST</name>
<dbReference type="GO" id="GO:0005509">
    <property type="term" value="F:calcium ion binding"/>
    <property type="evidence" value="ECO:0007669"/>
    <property type="project" value="InterPro"/>
</dbReference>
<feature type="domain" description="NOTCH1 EGF-like calcium-binding" evidence="5">
    <location>
        <begin position="368"/>
        <end position="393"/>
    </location>
</feature>
<dbReference type="EMBL" id="BMAT01009132">
    <property type="protein sequence ID" value="GFR99247.1"/>
    <property type="molecule type" value="Genomic_DNA"/>
</dbReference>
<dbReference type="PANTHER" id="PTHR24034">
    <property type="entry name" value="EGF-LIKE DOMAIN-CONTAINING PROTEIN"/>
    <property type="match status" value="1"/>
</dbReference>
<evidence type="ECO:0000313" key="7">
    <source>
        <dbReference type="Proteomes" id="UP000762676"/>
    </source>
</evidence>
<dbReference type="InterPro" id="IPR049883">
    <property type="entry name" value="NOTCH1_EGF-like"/>
</dbReference>
<accession>A0AAV4HM43</accession>
<evidence type="ECO:0000256" key="4">
    <source>
        <dbReference type="SAM" id="SignalP"/>
    </source>
</evidence>
<keyword evidence="1" id="KW-0245">EGF-like domain</keyword>
<feature type="domain" description="NOTCH1 EGF-like calcium-binding" evidence="5">
    <location>
        <begin position="337"/>
        <end position="365"/>
    </location>
</feature>
<sequence>MMVYSNLAMIVLTVALVTAEKYNKAPKETVCRIIYKGDDMRIHLFSRDYPMTKKKWPIIFIGVKAHNDHVTWFYKNQKIKTKLLIKEVSIREVRGWNRGMNKTIAAIMSGTQFDNEGYFRANGDVLMDIIDRFNMNATDGPIAMTSFNYQLFAYRYKKLSGDEFVIDNKRPEEMLMHNSLLGRLRYPKTTHKGRTTPKVVFGDQYRIYQHNYSDGYVVYHNTAFRDLSDSKNKPNGYYGIKFPYPVNKFTINTPAVANLQDGQCYSYGAKTCERTKYDENAQSTKHVVNTCSFGACTRTDQYKGLWDWQSIIRMDGYTAKCVCGVGFVKGEDGNCVDIDECKAKDNICHRRNFSCLNVVGNFFCVKNVDECVTGTHNCSTIETCHDKLDGFECLVDECAAGVDTCDKAKTTCVDAIKGYKCVPDVDECLLGTYKCPLHMSVATPSVIIHVWKIRSESFEGFNGN</sequence>
<evidence type="ECO:0000313" key="6">
    <source>
        <dbReference type="EMBL" id="GFR99247.1"/>
    </source>
</evidence>
<dbReference type="AlphaFoldDB" id="A0AAV4HM43"/>
<evidence type="ECO:0000256" key="3">
    <source>
        <dbReference type="ARBA" id="ARBA00023157"/>
    </source>
</evidence>
<feature type="chain" id="PRO_5043349154" evidence="4">
    <location>
        <begin position="20"/>
        <end position="464"/>
    </location>
</feature>
<dbReference type="PANTHER" id="PTHR24034:SF89">
    <property type="entry name" value="COMPLEMENT COMPONENT C1Q RECEPTOR"/>
    <property type="match status" value="1"/>
</dbReference>
<evidence type="ECO:0000259" key="5">
    <source>
        <dbReference type="Pfam" id="PF07645"/>
    </source>
</evidence>
<comment type="caution">
    <text evidence="6">The sequence shown here is derived from an EMBL/GenBank/DDBJ whole genome shotgun (WGS) entry which is preliminary data.</text>
</comment>
<evidence type="ECO:0000256" key="1">
    <source>
        <dbReference type="ARBA" id="ARBA00022536"/>
    </source>
</evidence>
<dbReference type="Proteomes" id="UP000762676">
    <property type="component" value="Unassembled WGS sequence"/>
</dbReference>
<keyword evidence="7" id="KW-1185">Reference proteome</keyword>
<keyword evidence="4" id="KW-0732">Signal</keyword>
<dbReference type="InterPro" id="IPR018097">
    <property type="entry name" value="EGF_Ca-bd_CS"/>
</dbReference>
<feature type="signal peptide" evidence="4">
    <location>
        <begin position="1"/>
        <end position="19"/>
    </location>
</feature>
<feature type="domain" description="NOTCH1 EGF-like calcium-binding" evidence="5">
    <location>
        <begin position="395"/>
        <end position="422"/>
    </location>
</feature>
<dbReference type="InterPro" id="IPR050751">
    <property type="entry name" value="ECM_structural_protein"/>
</dbReference>
<dbReference type="PROSITE" id="PS01187">
    <property type="entry name" value="EGF_CA"/>
    <property type="match status" value="2"/>
</dbReference>
<protein>
    <submittedName>
        <fullName evidence="6">Fibulin-1</fullName>
    </submittedName>
</protein>
<keyword evidence="2" id="KW-0677">Repeat</keyword>
<gene>
    <name evidence="6" type="ORF">ElyMa_004523100</name>
</gene>
<organism evidence="6 7">
    <name type="scientific">Elysia marginata</name>
    <dbReference type="NCBI Taxonomy" id="1093978"/>
    <lineage>
        <taxon>Eukaryota</taxon>
        <taxon>Metazoa</taxon>
        <taxon>Spiralia</taxon>
        <taxon>Lophotrochozoa</taxon>
        <taxon>Mollusca</taxon>
        <taxon>Gastropoda</taxon>
        <taxon>Heterobranchia</taxon>
        <taxon>Euthyneura</taxon>
        <taxon>Panpulmonata</taxon>
        <taxon>Sacoglossa</taxon>
        <taxon>Placobranchoidea</taxon>
        <taxon>Plakobranchidae</taxon>
        <taxon>Elysia</taxon>
    </lineage>
</organism>
<keyword evidence="3" id="KW-1015">Disulfide bond</keyword>
<proteinExistence type="predicted"/>
<reference evidence="6 7" key="1">
    <citation type="journal article" date="2021" name="Elife">
        <title>Chloroplast acquisition without the gene transfer in kleptoplastic sea slugs, Plakobranchus ocellatus.</title>
        <authorList>
            <person name="Maeda T."/>
            <person name="Takahashi S."/>
            <person name="Yoshida T."/>
            <person name="Shimamura S."/>
            <person name="Takaki Y."/>
            <person name="Nagai Y."/>
            <person name="Toyoda A."/>
            <person name="Suzuki Y."/>
            <person name="Arimoto A."/>
            <person name="Ishii H."/>
            <person name="Satoh N."/>
            <person name="Nishiyama T."/>
            <person name="Hasebe M."/>
            <person name="Maruyama T."/>
            <person name="Minagawa J."/>
            <person name="Obokata J."/>
            <person name="Shigenobu S."/>
        </authorList>
    </citation>
    <scope>NUCLEOTIDE SEQUENCE [LARGE SCALE GENOMIC DNA]</scope>
</reference>
<evidence type="ECO:0000256" key="2">
    <source>
        <dbReference type="ARBA" id="ARBA00022737"/>
    </source>
</evidence>